<feature type="region of interest" description="Disordered" evidence="1">
    <location>
        <begin position="1"/>
        <end position="23"/>
    </location>
</feature>
<evidence type="ECO:0000256" key="1">
    <source>
        <dbReference type="SAM" id="MobiDB-lite"/>
    </source>
</evidence>
<dbReference type="Proteomes" id="UP000294506">
    <property type="component" value="Unassembled WGS sequence"/>
</dbReference>
<dbReference type="EMBL" id="SOAN01000002">
    <property type="protein sequence ID" value="TDS86967.1"/>
    <property type="molecule type" value="Genomic_DNA"/>
</dbReference>
<keyword evidence="4" id="KW-1185">Reference proteome</keyword>
<protein>
    <submittedName>
        <fullName evidence="3">Uncharacterized protein</fullName>
    </submittedName>
</protein>
<accession>A0A4R7G6J0</accession>
<evidence type="ECO:0000313" key="4">
    <source>
        <dbReference type="Proteomes" id="UP000294506"/>
    </source>
</evidence>
<name>A0A4R7G6J0_9MICC</name>
<dbReference type="AlphaFoldDB" id="A0A4R7G6J0"/>
<reference evidence="3 4" key="1">
    <citation type="submission" date="2019-03" db="EMBL/GenBank/DDBJ databases">
        <title>Genomic Encyclopedia of Type Strains, Phase III (KMG-III): the genomes of soil and plant-associated and newly described type strains.</title>
        <authorList>
            <person name="Whitman W."/>
        </authorList>
    </citation>
    <scope>NUCLEOTIDE SEQUENCE [LARGE SCALE GENOMIC DNA]</scope>
    <source>
        <strain evidence="3 4">DSM 27373</strain>
    </source>
</reference>
<comment type="caution">
    <text evidence="3">The sequence shown here is derived from an EMBL/GenBank/DDBJ whole genome shotgun (WGS) entry which is preliminary data.</text>
</comment>
<gene>
    <name evidence="3" type="ORF">EV640_102262</name>
</gene>
<evidence type="ECO:0000256" key="2">
    <source>
        <dbReference type="SAM" id="Phobius"/>
    </source>
</evidence>
<evidence type="ECO:0000313" key="3">
    <source>
        <dbReference type="EMBL" id="TDS86967.1"/>
    </source>
</evidence>
<keyword evidence="2" id="KW-1133">Transmembrane helix</keyword>
<feature type="transmembrane region" description="Helical" evidence="2">
    <location>
        <begin position="53"/>
        <end position="72"/>
    </location>
</feature>
<dbReference type="RefSeq" id="WP_036477644.1">
    <property type="nucleotide sequence ID" value="NZ_SOAN01000002.1"/>
</dbReference>
<organism evidence="3 4">
    <name type="scientific">Nesterenkonia aurantiaca</name>
    <dbReference type="NCBI Taxonomy" id="1436010"/>
    <lineage>
        <taxon>Bacteria</taxon>
        <taxon>Bacillati</taxon>
        <taxon>Actinomycetota</taxon>
        <taxon>Actinomycetes</taxon>
        <taxon>Micrococcales</taxon>
        <taxon>Micrococcaceae</taxon>
        <taxon>Nesterenkonia</taxon>
    </lineage>
</organism>
<proteinExistence type="predicted"/>
<sequence length="73" mass="7792">MTRPPSPPVNFVETMTSSGTPRSIAEELERRIEIVESAEAHQDARQPLSIADIGVYVAATVLACLIGLAVMAL</sequence>
<keyword evidence="2" id="KW-0472">Membrane</keyword>
<keyword evidence="2" id="KW-0812">Transmembrane</keyword>